<sequence length="293" mass="30320">MLLGLGSALVAAVMYGVASILQATAAREIPEGGLTVRTLVELLRRPMLLASIVLMMLGYVFHLISVRQVPLFLAQTGIAMSLVVTALLAVRYFHDRLSRLEWVAIAAVVAGLVLLSSAAGDTGTERATPVLTGTLFAVLVGIVVVAFVATRFEGTFAAAVLGLAGGMGYAVVAVASRLLPDFVLGDLVTSASTYALVLAGVLAFFLYSLALQRGSVTAATTALISTQTVAPAVAGVAFLGDQVRDGFWAVFVAGFLLTAVAAVVLVRFEEGVDPLADEPEPAPHELPPSASRP</sequence>
<dbReference type="Gene3D" id="1.10.3730.20">
    <property type="match status" value="1"/>
</dbReference>
<accession>A0ABT9P4X5</accession>
<feature type="transmembrane region" description="Helical" evidence="1">
    <location>
        <begin position="47"/>
        <end position="66"/>
    </location>
</feature>
<feature type="transmembrane region" description="Helical" evidence="1">
    <location>
        <begin position="222"/>
        <end position="240"/>
    </location>
</feature>
<organism evidence="2 3">
    <name type="scientific">Kineosporia succinea</name>
    <dbReference type="NCBI Taxonomy" id="84632"/>
    <lineage>
        <taxon>Bacteria</taxon>
        <taxon>Bacillati</taxon>
        <taxon>Actinomycetota</taxon>
        <taxon>Actinomycetes</taxon>
        <taxon>Kineosporiales</taxon>
        <taxon>Kineosporiaceae</taxon>
        <taxon>Kineosporia</taxon>
    </lineage>
</organism>
<feature type="transmembrane region" description="Helical" evidence="1">
    <location>
        <begin position="100"/>
        <end position="118"/>
    </location>
</feature>
<evidence type="ECO:0000256" key="1">
    <source>
        <dbReference type="SAM" id="Phobius"/>
    </source>
</evidence>
<comment type="caution">
    <text evidence="2">The sequence shown here is derived from an EMBL/GenBank/DDBJ whole genome shotgun (WGS) entry which is preliminary data.</text>
</comment>
<feature type="transmembrane region" description="Helical" evidence="1">
    <location>
        <begin position="246"/>
        <end position="266"/>
    </location>
</feature>
<evidence type="ECO:0000313" key="3">
    <source>
        <dbReference type="Proteomes" id="UP001235712"/>
    </source>
</evidence>
<keyword evidence="1" id="KW-0472">Membrane</keyword>
<dbReference type="PANTHER" id="PTHR40761:SF1">
    <property type="entry name" value="CONSERVED INTEGRAL MEMBRANE ALANINE VALINE AND LEUCINE RICH PROTEIN-RELATED"/>
    <property type="match status" value="1"/>
</dbReference>
<feature type="transmembrane region" description="Helical" evidence="1">
    <location>
        <begin position="156"/>
        <end position="179"/>
    </location>
</feature>
<feature type="transmembrane region" description="Helical" evidence="1">
    <location>
        <begin position="6"/>
        <end position="26"/>
    </location>
</feature>
<dbReference type="PANTHER" id="PTHR40761">
    <property type="entry name" value="CONSERVED INTEGRAL MEMBRANE ALANINE VALINE AND LEUCINE RICH PROTEIN-RELATED"/>
    <property type="match status" value="1"/>
</dbReference>
<dbReference type="InterPro" id="IPR037185">
    <property type="entry name" value="EmrE-like"/>
</dbReference>
<dbReference type="EMBL" id="JAUSQZ010000001">
    <property type="protein sequence ID" value="MDP9827740.1"/>
    <property type="molecule type" value="Genomic_DNA"/>
</dbReference>
<feature type="transmembrane region" description="Helical" evidence="1">
    <location>
        <begin position="72"/>
        <end position="93"/>
    </location>
</feature>
<gene>
    <name evidence="2" type="ORF">J2S57_003489</name>
</gene>
<feature type="transmembrane region" description="Helical" evidence="1">
    <location>
        <begin position="191"/>
        <end position="210"/>
    </location>
</feature>
<keyword evidence="3" id="KW-1185">Reference proteome</keyword>
<keyword evidence="1" id="KW-1133">Transmembrane helix</keyword>
<reference evidence="2 3" key="1">
    <citation type="submission" date="2023-07" db="EMBL/GenBank/DDBJ databases">
        <title>Sequencing the genomes of 1000 actinobacteria strains.</title>
        <authorList>
            <person name="Klenk H.-P."/>
        </authorList>
    </citation>
    <scope>NUCLEOTIDE SEQUENCE [LARGE SCALE GENOMIC DNA]</scope>
    <source>
        <strain evidence="2 3">DSM 44388</strain>
    </source>
</reference>
<feature type="transmembrane region" description="Helical" evidence="1">
    <location>
        <begin position="130"/>
        <end position="149"/>
    </location>
</feature>
<evidence type="ECO:0000313" key="2">
    <source>
        <dbReference type="EMBL" id="MDP9827740.1"/>
    </source>
</evidence>
<protein>
    <submittedName>
        <fullName evidence="2">Drug/metabolite transporter (DMT)-like permease</fullName>
    </submittedName>
</protein>
<proteinExistence type="predicted"/>
<dbReference type="Proteomes" id="UP001235712">
    <property type="component" value="Unassembled WGS sequence"/>
</dbReference>
<dbReference type="RefSeq" id="WP_307244179.1">
    <property type="nucleotide sequence ID" value="NZ_JAUSQZ010000001.1"/>
</dbReference>
<dbReference type="SUPFAM" id="SSF103481">
    <property type="entry name" value="Multidrug resistance efflux transporter EmrE"/>
    <property type="match status" value="1"/>
</dbReference>
<keyword evidence="1" id="KW-0812">Transmembrane</keyword>
<name>A0ABT9P4X5_9ACTN</name>